<proteinExistence type="predicted"/>
<dbReference type="EMBL" id="JOKN01000016">
    <property type="protein sequence ID" value="KEQ56549.1"/>
    <property type="molecule type" value="Genomic_DNA"/>
</dbReference>
<name>A0A081RMX6_9ARCH</name>
<dbReference type="Proteomes" id="UP000028059">
    <property type="component" value="Unassembled WGS sequence"/>
</dbReference>
<evidence type="ECO:0000313" key="2">
    <source>
        <dbReference type="Proteomes" id="UP000028059"/>
    </source>
</evidence>
<reference evidence="1 2" key="1">
    <citation type="submission" date="2014-06" db="EMBL/GenBank/DDBJ databases">
        <authorList>
            <person name="Ngugi D.K."/>
            <person name="Blom J."/>
            <person name="Alam I."/>
            <person name="Rashid M."/>
            <person name="Ba Alawi W."/>
            <person name="Zhang G."/>
            <person name="Hikmawan T."/>
            <person name="Guan Y."/>
            <person name="Antunes A."/>
            <person name="Siam R."/>
            <person name="ElDorry H."/>
            <person name="Bajic V."/>
            <person name="Stingl U."/>
        </authorList>
    </citation>
    <scope>NUCLEOTIDE SEQUENCE [LARGE SCALE GENOMIC DNA]</scope>
    <source>
        <strain evidence="1">SCGC AAA799-N04</strain>
    </source>
</reference>
<protein>
    <submittedName>
        <fullName evidence="1">Uncharacterized protein</fullName>
    </submittedName>
</protein>
<evidence type="ECO:0000313" key="1">
    <source>
        <dbReference type="EMBL" id="KEQ56549.1"/>
    </source>
</evidence>
<organism evidence="1 2">
    <name type="scientific">Marine Group I thaumarchaeote SCGC AAA799-N04</name>
    <dbReference type="NCBI Taxonomy" id="1502293"/>
    <lineage>
        <taxon>Archaea</taxon>
        <taxon>Nitrososphaerota</taxon>
        <taxon>Marine Group I</taxon>
    </lineage>
</organism>
<sequence>MSYILLCFDVDGVFHTNEIDEPHISGNINPKLVEQLDDKLFAKSIVSPSPYYPKDSQNHSLFILHNKHENNEERYKNLLESYQYFTQIRREKPIISLYISDNEDIDQAKKANFHYIDNITFGKVLDSDLNASSINYDVCSCEHLELLHYGNDHSCMICMNSCKLD</sequence>
<comment type="caution">
    <text evidence="1">The sequence shown here is derived from an EMBL/GenBank/DDBJ whole genome shotgun (WGS) entry which is preliminary data.</text>
</comment>
<accession>A0A081RMX6</accession>
<gene>
    <name evidence="1" type="ORF">AAA799N04_01041</name>
</gene>
<dbReference type="AlphaFoldDB" id="A0A081RMX6"/>
<keyword evidence="2" id="KW-1185">Reference proteome</keyword>